<evidence type="ECO:0000256" key="1">
    <source>
        <dbReference type="SAM" id="SignalP"/>
    </source>
</evidence>
<feature type="signal peptide" evidence="1">
    <location>
        <begin position="1"/>
        <end position="23"/>
    </location>
</feature>
<protein>
    <submittedName>
        <fullName evidence="3">ANF_receptor domain-containing protein</fullName>
    </submittedName>
</protein>
<dbReference type="Proteomes" id="UP000492821">
    <property type="component" value="Unassembled WGS sequence"/>
</dbReference>
<accession>A0A7E4V6D6</accession>
<name>A0A7E4V6D6_PANRE</name>
<reference evidence="3" key="2">
    <citation type="submission" date="2020-10" db="UniProtKB">
        <authorList>
            <consortium name="WormBaseParasite"/>
        </authorList>
    </citation>
    <scope>IDENTIFICATION</scope>
</reference>
<evidence type="ECO:0000313" key="2">
    <source>
        <dbReference type="Proteomes" id="UP000492821"/>
    </source>
</evidence>
<sequence>MLFRGFVFNVLGWLFCCFEGVKASHEYRIGILQGAESMAWHNARHAIDEWNDAYTLSTGINLNLVAPGDSFGTADDRMCDLMQRKVVVIIVSTDGEEFDETLLSFAMCNRYRIPCISTTSVASIDQPYGLAAPLHISFPV</sequence>
<proteinExistence type="predicted"/>
<dbReference type="Gene3D" id="3.40.50.2300">
    <property type="match status" value="1"/>
</dbReference>
<reference evidence="2" key="1">
    <citation type="journal article" date="2013" name="Genetics">
        <title>The draft genome and transcriptome of Panagrellus redivivus are shaped by the harsh demands of a free-living lifestyle.</title>
        <authorList>
            <person name="Srinivasan J."/>
            <person name="Dillman A.R."/>
            <person name="Macchietto M.G."/>
            <person name="Heikkinen L."/>
            <person name="Lakso M."/>
            <person name="Fracchia K.M."/>
            <person name="Antoshechkin I."/>
            <person name="Mortazavi A."/>
            <person name="Wong G."/>
            <person name="Sternberg P.W."/>
        </authorList>
    </citation>
    <scope>NUCLEOTIDE SEQUENCE [LARGE SCALE GENOMIC DNA]</scope>
    <source>
        <strain evidence="2">MT8872</strain>
    </source>
</reference>
<organism evidence="2 3">
    <name type="scientific">Panagrellus redivivus</name>
    <name type="common">Microworm</name>
    <dbReference type="NCBI Taxonomy" id="6233"/>
    <lineage>
        <taxon>Eukaryota</taxon>
        <taxon>Metazoa</taxon>
        <taxon>Ecdysozoa</taxon>
        <taxon>Nematoda</taxon>
        <taxon>Chromadorea</taxon>
        <taxon>Rhabditida</taxon>
        <taxon>Tylenchina</taxon>
        <taxon>Panagrolaimomorpha</taxon>
        <taxon>Panagrolaimoidea</taxon>
        <taxon>Panagrolaimidae</taxon>
        <taxon>Panagrellus</taxon>
    </lineage>
</organism>
<dbReference type="WBParaSite" id="Pan_g17023.t1">
    <property type="protein sequence ID" value="Pan_g17023.t1"/>
    <property type="gene ID" value="Pan_g17023"/>
</dbReference>
<keyword evidence="2" id="KW-1185">Reference proteome</keyword>
<evidence type="ECO:0000313" key="3">
    <source>
        <dbReference type="WBParaSite" id="Pan_g17023.t1"/>
    </source>
</evidence>
<dbReference type="AlphaFoldDB" id="A0A7E4V6D6"/>
<keyword evidence="1" id="KW-0732">Signal</keyword>
<feature type="chain" id="PRO_5028907662" evidence="1">
    <location>
        <begin position="24"/>
        <end position="140"/>
    </location>
</feature>